<name>A0A510ULX3_ALIFS</name>
<gene>
    <name evidence="3" type="ORF">AFI02nite_36780</name>
    <name evidence="4" type="ORF">GNP88_17980</name>
</gene>
<dbReference type="Proteomes" id="UP000321787">
    <property type="component" value="Unassembled WGS sequence"/>
</dbReference>
<comment type="caution">
    <text evidence="3">The sequence shown here is derived from an EMBL/GenBank/DDBJ whole genome shotgun (WGS) entry which is preliminary data.</text>
</comment>
<evidence type="ECO:0000313" key="4">
    <source>
        <dbReference type="EMBL" id="MUK51033.1"/>
    </source>
</evidence>
<dbReference type="EMBL" id="WOBN01000033">
    <property type="protein sequence ID" value="MUK51033.1"/>
    <property type="molecule type" value="Genomic_DNA"/>
</dbReference>
<evidence type="ECO:0000313" key="3">
    <source>
        <dbReference type="EMBL" id="GEK15642.1"/>
    </source>
</evidence>
<dbReference type="Pfam" id="PF08242">
    <property type="entry name" value="Methyltransf_12"/>
    <property type="match status" value="1"/>
</dbReference>
<reference evidence="3 5" key="1">
    <citation type="submission" date="2019-07" db="EMBL/GenBank/DDBJ databases">
        <title>Whole genome shotgun sequence of Aliivibrio fischeri NBRC 101058.</title>
        <authorList>
            <person name="Hosoyama A."/>
            <person name="Uohara A."/>
            <person name="Ohji S."/>
            <person name="Ichikawa N."/>
        </authorList>
    </citation>
    <scope>NUCLEOTIDE SEQUENCE [LARGE SCALE GENOMIC DNA]</scope>
    <source>
        <strain evidence="3 5">NBRC 101058</strain>
    </source>
</reference>
<dbReference type="PANTHER" id="PTHR45681">
    <property type="entry name" value="POLYKETIDE SYNTHASE 44-RELATED"/>
    <property type="match status" value="1"/>
</dbReference>
<dbReference type="AlphaFoldDB" id="A0A510ULX3"/>
<proteinExistence type="predicted"/>
<dbReference type="EMBL" id="BJTZ01000035">
    <property type="protein sequence ID" value="GEK15642.1"/>
    <property type="molecule type" value="Genomic_DNA"/>
</dbReference>
<feature type="domain" description="Methyltransferase type 12" evidence="2">
    <location>
        <begin position="197"/>
        <end position="297"/>
    </location>
</feature>
<evidence type="ECO:0000256" key="1">
    <source>
        <dbReference type="ARBA" id="ARBA00022679"/>
    </source>
</evidence>
<reference evidence="4 6" key="2">
    <citation type="submission" date="2019-11" db="EMBL/GenBank/DDBJ databases">
        <title>Using colonization assays and comparative genomics to discover symbiosis behaviors and factors in Vibrio fischeri.</title>
        <authorList>
            <person name="Bongrand C."/>
            <person name="Moriano-Gutierrez S."/>
            <person name="Arevalo P."/>
            <person name="Mcfall-Ngai M."/>
            <person name="Visick K."/>
            <person name="Polz M.F."/>
            <person name="Ruby E.G."/>
        </authorList>
    </citation>
    <scope>NUCLEOTIDE SEQUENCE [LARGE SCALE GENOMIC DNA]</scope>
    <source>
        <strain evidence="4">Emors.4.1</strain>
        <strain evidence="6">emors.4.1</strain>
    </source>
</reference>
<dbReference type="InterPro" id="IPR029063">
    <property type="entry name" value="SAM-dependent_MTases_sf"/>
</dbReference>
<dbReference type="GO" id="GO:0032259">
    <property type="term" value="P:methylation"/>
    <property type="evidence" value="ECO:0007669"/>
    <property type="project" value="UniProtKB-KW"/>
</dbReference>
<dbReference type="PANTHER" id="PTHR45681:SF6">
    <property type="entry name" value="POLYKETIDE SYNTHASE 37"/>
    <property type="match status" value="1"/>
</dbReference>
<evidence type="ECO:0000313" key="5">
    <source>
        <dbReference type="Proteomes" id="UP000321787"/>
    </source>
</evidence>
<sequence>MTISSIDQLHQLSLSALIPNSLSEGQLTNLPATMNKLALVSLNQVIQLLTNKQALTPLGDAQTATQIKTALNTAPRHEWLVDRWLVALTEHGLLQLQDHKYALTKVTPCTDIKAELQANYQALGFPSTMADAHIRVLASLSELISDQLDINQVLYQQSSPLVALAAYQTNYFTAYLNTALAQYLTTQIKPGPMVKILELGGGTGLLTDSIFQQISGRPVQYQFTDVSALFTKPMQTKLRTQIGARCRTLDIDRAFDEQAVPPASIDFIVAGNVLHNAQHIGHTLKHIRAALKLGGQLLFTESIADNPAMLTAMQFLLSPASDQVMLGHADCRANSSQVFIDGSTWQKQLEQAGLQLMWRLPQPNSPLSAAGQALFIATAI</sequence>
<evidence type="ECO:0000313" key="6">
    <source>
        <dbReference type="Proteomes" id="UP000448038"/>
    </source>
</evidence>
<dbReference type="InterPro" id="IPR050444">
    <property type="entry name" value="Polyketide_Synthase"/>
</dbReference>
<protein>
    <submittedName>
        <fullName evidence="4">Methyltransferase</fullName>
    </submittedName>
</protein>
<evidence type="ECO:0000259" key="2">
    <source>
        <dbReference type="Pfam" id="PF08242"/>
    </source>
</evidence>
<dbReference type="GO" id="GO:0008168">
    <property type="term" value="F:methyltransferase activity"/>
    <property type="evidence" value="ECO:0007669"/>
    <property type="project" value="UniProtKB-KW"/>
</dbReference>
<dbReference type="InterPro" id="IPR013217">
    <property type="entry name" value="Methyltransf_12"/>
</dbReference>
<keyword evidence="1 4" id="KW-0808">Transferase</keyword>
<accession>A0A510ULX3</accession>
<dbReference type="RefSeq" id="WP_146866215.1">
    <property type="nucleotide sequence ID" value="NZ_BJTZ01000035.1"/>
</dbReference>
<keyword evidence="4" id="KW-0489">Methyltransferase</keyword>
<dbReference type="Gene3D" id="3.40.50.150">
    <property type="entry name" value="Vaccinia Virus protein VP39"/>
    <property type="match status" value="1"/>
</dbReference>
<organism evidence="3 5">
    <name type="scientific">Aliivibrio fischeri</name>
    <name type="common">Vibrio fischeri</name>
    <dbReference type="NCBI Taxonomy" id="668"/>
    <lineage>
        <taxon>Bacteria</taxon>
        <taxon>Pseudomonadati</taxon>
        <taxon>Pseudomonadota</taxon>
        <taxon>Gammaproteobacteria</taxon>
        <taxon>Vibrionales</taxon>
        <taxon>Vibrionaceae</taxon>
        <taxon>Aliivibrio</taxon>
    </lineage>
</organism>
<dbReference type="SUPFAM" id="SSF53335">
    <property type="entry name" value="S-adenosyl-L-methionine-dependent methyltransferases"/>
    <property type="match status" value="1"/>
</dbReference>
<dbReference type="Proteomes" id="UP000448038">
    <property type="component" value="Unassembled WGS sequence"/>
</dbReference>